<dbReference type="InterPro" id="IPR001865">
    <property type="entry name" value="Ribosomal_uS2"/>
</dbReference>
<dbReference type="RefSeq" id="WP_068296046.1">
    <property type="nucleotide sequence ID" value="NZ_JAVSCS010000012.1"/>
</dbReference>
<accession>A0ABV6Z8T1</accession>
<evidence type="ECO:0000313" key="9">
    <source>
        <dbReference type="Proteomes" id="UP001555786"/>
    </source>
</evidence>
<dbReference type="PANTHER" id="PTHR12534:SF0">
    <property type="entry name" value="SMALL RIBOSOMAL SUBUNIT PROTEIN US2M"/>
    <property type="match status" value="1"/>
</dbReference>
<proteinExistence type="inferred from homology"/>
<dbReference type="Gene3D" id="1.10.287.610">
    <property type="entry name" value="Helix hairpin bin"/>
    <property type="match status" value="1"/>
</dbReference>
<keyword evidence="2 5" id="KW-0689">Ribosomal protein</keyword>
<keyword evidence="9" id="KW-1185">Reference proteome</keyword>
<dbReference type="Proteomes" id="UP001595190">
    <property type="component" value="Unassembled WGS sequence"/>
</dbReference>
<comment type="caution">
    <text evidence="8">The sequence shown here is derived from an EMBL/GenBank/DDBJ whole genome shotgun (WGS) entry which is preliminary data.</text>
</comment>
<comment type="similarity">
    <text evidence="1 5 6">Belongs to the universal ribosomal protein uS2 family.</text>
</comment>
<gene>
    <name evidence="5" type="primary">rpsB</name>
    <name evidence="7" type="ORF">ABXS05_04020</name>
    <name evidence="8" type="ORF">ACETRX_03020</name>
</gene>
<dbReference type="Pfam" id="PF00318">
    <property type="entry name" value="Ribosomal_S2"/>
    <property type="match status" value="1"/>
</dbReference>
<dbReference type="InterPro" id="IPR023591">
    <property type="entry name" value="Ribosomal_uS2_flav_dom_sf"/>
</dbReference>
<dbReference type="EMBL" id="JBFNQD010000001">
    <property type="protein sequence ID" value="MEW9304689.1"/>
    <property type="molecule type" value="Genomic_DNA"/>
</dbReference>
<keyword evidence="3 5" id="KW-0687">Ribonucleoprotein</keyword>
<dbReference type="SUPFAM" id="SSF52313">
    <property type="entry name" value="Ribosomal protein S2"/>
    <property type="match status" value="1"/>
</dbReference>
<dbReference type="HAMAP" id="MF_00291_B">
    <property type="entry name" value="Ribosomal_uS2_B"/>
    <property type="match status" value="1"/>
</dbReference>
<organism evidence="8 10">
    <name type="scientific">Labrys neptuniae</name>
    <dbReference type="NCBI Taxonomy" id="376174"/>
    <lineage>
        <taxon>Bacteria</taxon>
        <taxon>Pseudomonadati</taxon>
        <taxon>Pseudomonadota</taxon>
        <taxon>Alphaproteobacteria</taxon>
        <taxon>Hyphomicrobiales</taxon>
        <taxon>Xanthobacteraceae</taxon>
        <taxon>Labrys</taxon>
    </lineage>
</organism>
<dbReference type="Gene3D" id="1.10.150.20">
    <property type="entry name" value="5' to 3' exonuclease, C-terminal subdomain"/>
    <property type="match status" value="1"/>
</dbReference>
<dbReference type="PRINTS" id="PR00395">
    <property type="entry name" value="RIBOSOMALS2"/>
</dbReference>
<evidence type="ECO:0000256" key="6">
    <source>
        <dbReference type="RuleBase" id="RU003631"/>
    </source>
</evidence>
<dbReference type="PANTHER" id="PTHR12534">
    <property type="entry name" value="30S RIBOSOMAL PROTEIN S2 PROKARYOTIC AND ORGANELLAR"/>
    <property type="match status" value="1"/>
</dbReference>
<protein>
    <recommendedName>
        <fullName evidence="4 5">Small ribosomal subunit protein uS2</fullName>
    </recommendedName>
</protein>
<sequence>MALPDFSMRQLLEAGAHFGHQSHRWNPKMGPYLFGVRNGIHIIDLAQTVPAFHRALQAVSDTVARGGRVLFVGTKRQAQDAVADAARRSAQYYVNSRWLGGTLTNWKTISNSIQRLRKLDELLSGGAQQGYTKKERLDLTRERDKLERALGGIKDMGGTPDLIFIIDTNKEDIAIKEARRLNIPVAAVLDSNSDPDGITFPIPANDDAGRALSLYCDLVARAALDGISRAHGDMGLDIGAEEAPLVEELPVADEAAPAGELFELLSAPRGAPDDLTKLTGVGPQLEKKLNEGGIWHYWQVAAMTPEDVAKVDAELKLNGRIDRDGWVELARNLVAGA</sequence>
<dbReference type="NCBIfam" id="NF008966">
    <property type="entry name" value="PRK12311.1"/>
    <property type="match status" value="1"/>
</dbReference>
<reference evidence="8 10" key="2">
    <citation type="submission" date="2024-09" db="EMBL/GenBank/DDBJ databases">
        <title>Description of Labrys sedimenti sp. nov., isolated from a diclofenac-degrading enrichment culture, and genome-based reclassification of Labrys portucalensis as a later heterotypic synonym of Labrys neptuniae.</title>
        <authorList>
            <person name="Tancsics A."/>
            <person name="Csepanyi A."/>
        </authorList>
    </citation>
    <scope>NUCLEOTIDE SEQUENCE [LARGE SCALE GENOMIC DNA]</scope>
    <source>
        <strain evidence="8 10">LMG 23412</strain>
    </source>
</reference>
<dbReference type="EMBL" id="JBHGPK010000001">
    <property type="protein sequence ID" value="MFC2248577.1"/>
    <property type="molecule type" value="Genomic_DNA"/>
</dbReference>
<evidence type="ECO:0000256" key="2">
    <source>
        <dbReference type="ARBA" id="ARBA00022980"/>
    </source>
</evidence>
<dbReference type="NCBIfam" id="TIGR01011">
    <property type="entry name" value="rpsB_bact"/>
    <property type="match status" value="1"/>
</dbReference>
<evidence type="ECO:0000313" key="10">
    <source>
        <dbReference type="Proteomes" id="UP001595190"/>
    </source>
</evidence>
<evidence type="ECO:0000256" key="1">
    <source>
        <dbReference type="ARBA" id="ARBA00006242"/>
    </source>
</evidence>
<evidence type="ECO:0000256" key="5">
    <source>
        <dbReference type="HAMAP-Rule" id="MF_00291"/>
    </source>
</evidence>
<dbReference type="InterPro" id="IPR005706">
    <property type="entry name" value="Ribosomal_uS2_bac/mit/plastid"/>
</dbReference>
<dbReference type="GO" id="GO:0005840">
    <property type="term" value="C:ribosome"/>
    <property type="evidence" value="ECO:0007669"/>
    <property type="project" value="UniProtKB-KW"/>
</dbReference>
<evidence type="ECO:0000313" key="7">
    <source>
        <dbReference type="EMBL" id="MEW9304689.1"/>
    </source>
</evidence>
<evidence type="ECO:0000256" key="4">
    <source>
        <dbReference type="ARBA" id="ARBA00035256"/>
    </source>
</evidence>
<dbReference type="Gene3D" id="3.40.50.10490">
    <property type="entry name" value="Glucose-6-phosphate isomerase like protein, domain 1"/>
    <property type="match status" value="1"/>
</dbReference>
<dbReference type="InterPro" id="IPR018130">
    <property type="entry name" value="Ribosomal_uS2_CS"/>
</dbReference>
<reference evidence="7 9" key="1">
    <citation type="submission" date="2024-07" db="EMBL/GenBank/DDBJ databases">
        <title>Description of Labrys sedimenti sp. nov., isolated from a diclofenac-degrading enrichment culture.</title>
        <authorList>
            <person name="Tancsics A."/>
            <person name="Csepanyi A."/>
        </authorList>
    </citation>
    <scope>NUCLEOTIDE SEQUENCE [LARGE SCALE GENOMIC DNA]</scope>
    <source>
        <strain evidence="7 9">LMG 23578</strain>
    </source>
</reference>
<dbReference type="PROSITE" id="PS00963">
    <property type="entry name" value="RIBOSOMAL_S2_2"/>
    <property type="match status" value="1"/>
</dbReference>
<evidence type="ECO:0000256" key="3">
    <source>
        <dbReference type="ARBA" id="ARBA00023274"/>
    </source>
</evidence>
<dbReference type="PROSITE" id="PS00962">
    <property type="entry name" value="RIBOSOMAL_S2_1"/>
    <property type="match status" value="1"/>
</dbReference>
<dbReference type="CDD" id="cd01425">
    <property type="entry name" value="RPS2"/>
    <property type="match status" value="1"/>
</dbReference>
<evidence type="ECO:0000313" key="8">
    <source>
        <dbReference type="EMBL" id="MFC2248577.1"/>
    </source>
</evidence>
<dbReference type="Proteomes" id="UP001555786">
    <property type="component" value="Unassembled WGS sequence"/>
</dbReference>
<name>A0ABV6Z8T1_9HYPH</name>